<dbReference type="RefSeq" id="WP_222578944.1">
    <property type="nucleotide sequence ID" value="NZ_JAHVHU010000005.1"/>
</dbReference>
<organism evidence="1 2">
    <name type="scientific">Membranihabitans marinus</name>
    <dbReference type="NCBI Taxonomy" id="1227546"/>
    <lineage>
        <taxon>Bacteria</taxon>
        <taxon>Pseudomonadati</taxon>
        <taxon>Bacteroidota</taxon>
        <taxon>Saprospiria</taxon>
        <taxon>Saprospirales</taxon>
        <taxon>Saprospiraceae</taxon>
        <taxon>Membranihabitans</taxon>
    </lineage>
</organism>
<proteinExistence type="predicted"/>
<keyword evidence="2" id="KW-1185">Reference proteome</keyword>
<accession>A0A953HX84</accession>
<comment type="caution">
    <text evidence="1">The sequence shown here is derived from an EMBL/GenBank/DDBJ whole genome shotgun (WGS) entry which is preliminary data.</text>
</comment>
<evidence type="ECO:0000313" key="2">
    <source>
        <dbReference type="Proteomes" id="UP000753961"/>
    </source>
</evidence>
<gene>
    <name evidence="1" type="ORF">KUV50_04690</name>
</gene>
<protein>
    <submittedName>
        <fullName evidence="1">DUF4249 domain-containing protein</fullName>
    </submittedName>
</protein>
<name>A0A953HX84_9BACT</name>
<sequence>MRIGIYFIVVSLSMIVLQFSCDGFTKLIDEDYRDHKAKGVLFSVLTNTDERDTAFLSGDYYSSFVTENYKNRIYITNSVPPYFSGRSGDIYYQAELALKTHNMEIPLTFIQQNRPENIRNSFYAVEGEMVPGAVYHIRAAYDPENSKPEDYYFSKWSPVSATDTMPEVVEFELENAKLEYPKNDVSPSGGYVDVIVKDDSERNQSYQIAISVLLKYYDGRHSTTRLVHSQIEQPVENIDLEIFGPSRSDIFKRDEFTDNGKKRIRFSFNSQFGPYTKESSSVILVRLTTLSNHYAQFLKSSDQYVVNEDNPFAEPVEIYSNVENGYGIFALGSRSYGRIEVK</sequence>
<reference evidence="1" key="1">
    <citation type="submission" date="2021-06" db="EMBL/GenBank/DDBJ databases">
        <title>44 bacteria genomes isolated from Dapeng, Shenzhen.</title>
        <authorList>
            <person name="Zheng W."/>
            <person name="Yu S."/>
            <person name="Huang Y."/>
        </authorList>
    </citation>
    <scope>NUCLEOTIDE SEQUENCE</scope>
    <source>
        <strain evidence="1">DP5N28-2</strain>
    </source>
</reference>
<evidence type="ECO:0000313" key="1">
    <source>
        <dbReference type="EMBL" id="MBY5957422.1"/>
    </source>
</evidence>
<dbReference type="AlphaFoldDB" id="A0A953HX84"/>
<dbReference type="Proteomes" id="UP000753961">
    <property type="component" value="Unassembled WGS sequence"/>
</dbReference>
<dbReference type="EMBL" id="JAHVHU010000005">
    <property type="protein sequence ID" value="MBY5957422.1"/>
    <property type="molecule type" value="Genomic_DNA"/>
</dbReference>